<evidence type="ECO:0000313" key="7">
    <source>
        <dbReference type="Proteomes" id="UP001143810"/>
    </source>
</evidence>
<sequence>MKQSRFLLIGAIFLSATLRVYSADKSLKPNIVFILCDDMGYGDLGCYGQKYIQTPHFNRMAQEGMRFTQAYAGSPVSAGFV</sequence>
<dbReference type="InterPro" id="IPR017850">
    <property type="entry name" value="Alkaline_phosphatase_core_sf"/>
</dbReference>
<evidence type="ECO:0000256" key="1">
    <source>
        <dbReference type="ARBA" id="ARBA00008779"/>
    </source>
</evidence>
<reference evidence="6" key="2">
    <citation type="submission" date="2022-04" db="EMBL/GenBank/DDBJ databases">
        <authorList>
            <person name="Fokt H."/>
            <person name="Baines J."/>
        </authorList>
    </citation>
    <scope>NUCLEOTIDE SEQUENCE</scope>
    <source>
        <strain evidence="6">KH569_7</strain>
    </source>
</reference>
<dbReference type="AlphaFoldDB" id="A0A9X2NZN4"/>
<feature type="domain" description="Sulfatase N-terminal" evidence="5">
    <location>
        <begin position="29"/>
        <end position="77"/>
    </location>
</feature>
<dbReference type="Gene3D" id="3.40.720.10">
    <property type="entry name" value="Alkaline Phosphatase, subunit A"/>
    <property type="match status" value="1"/>
</dbReference>
<dbReference type="EMBL" id="JAMZEE010000028">
    <property type="protein sequence ID" value="MCR6508858.1"/>
    <property type="molecule type" value="Genomic_DNA"/>
</dbReference>
<feature type="chain" id="PRO_5040876158" evidence="4">
    <location>
        <begin position="23"/>
        <end position="81"/>
    </location>
</feature>
<evidence type="ECO:0000256" key="2">
    <source>
        <dbReference type="ARBA" id="ARBA00022801"/>
    </source>
</evidence>
<comment type="similarity">
    <text evidence="1">Belongs to the sulfatase family.</text>
</comment>
<accession>A0A9X2NZN4</accession>
<dbReference type="SUPFAM" id="SSF53649">
    <property type="entry name" value="Alkaline phosphatase-like"/>
    <property type="match status" value="1"/>
</dbReference>
<dbReference type="PANTHER" id="PTHR42693:SF53">
    <property type="entry name" value="ENDO-4-O-SULFATASE"/>
    <property type="match status" value="1"/>
</dbReference>
<protein>
    <submittedName>
        <fullName evidence="6">Sulfatase-like hydrolase/transferase</fullName>
    </submittedName>
</protein>
<feature type="modified residue" description="3-oxoalanine (Ser)" evidence="3">
    <location>
        <position position="77"/>
    </location>
</feature>
<keyword evidence="2 6" id="KW-0378">Hydrolase</keyword>
<comment type="PTM">
    <text evidence="3">The conversion to 3-oxoalanine (also known as C-formylglycine, FGly), of a serine or cysteine residue in prokaryotes and of a cysteine residue in eukaryotes, is critical for catalytic activity.</text>
</comment>
<dbReference type="Pfam" id="PF00884">
    <property type="entry name" value="Sulfatase"/>
    <property type="match status" value="1"/>
</dbReference>
<name>A0A9X2NZN4_9BACE</name>
<dbReference type="PANTHER" id="PTHR42693">
    <property type="entry name" value="ARYLSULFATASE FAMILY MEMBER"/>
    <property type="match status" value="1"/>
</dbReference>
<evidence type="ECO:0000313" key="6">
    <source>
        <dbReference type="EMBL" id="MCR6508858.1"/>
    </source>
</evidence>
<evidence type="ECO:0000256" key="4">
    <source>
        <dbReference type="SAM" id="SignalP"/>
    </source>
</evidence>
<gene>
    <name evidence="6" type="ORF">M1B78_11980</name>
</gene>
<dbReference type="InterPro" id="IPR050738">
    <property type="entry name" value="Sulfatase"/>
</dbReference>
<evidence type="ECO:0000259" key="5">
    <source>
        <dbReference type="Pfam" id="PF00884"/>
    </source>
</evidence>
<dbReference type="InterPro" id="IPR000917">
    <property type="entry name" value="Sulfatase_N"/>
</dbReference>
<reference evidence="6" key="1">
    <citation type="journal article" date="2022" name="Arch. Microbiol.">
        <title>Bacteroides muris sp. nov. isolated from the cecum of wild-derived house mice.</title>
        <authorList>
            <person name="Fokt H."/>
            <person name="Unni R."/>
            <person name="Repnik U."/>
            <person name="Schmitz R.A."/>
            <person name="Bramkamp M."/>
            <person name="Baines J.F."/>
            <person name="Unterweger D."/>
        </authorList>
    </citation>
    <scope>NUCLEOTIDE SEQUENCE</scope>
    <source>
        <strain evidence="6">KH569_7</strain>
    </source>
</reference>
<keyword evidence="4" id="KW-0732">Signal</keyword>
<feature type="signal peptide" evidence="4">
    <location>
        <begin position="1"/>
        <end position="22"/>
    </location>
</feature>
<dbReference type="Proteomes" id="UP001143810">
    <property type="component" value="Unassembled WGS sequence"/>
</dbReference>
<proteinExistence type="inferred from homology"/>
<dbReference type="GO" id="GO:0004065">
    <property type="term" value="F:arylsulfatase activity"/>
    <property type="evidence" value="ECO:0007669"/>
    <property type="project" value="TreeGrafter"/>
</dbReference>
<organism evidence="6 7">
    <name type="scientific">Bacteroides muris</name>
    <name type="common">ex Fokt et al. 2023</name>
    <dbReference type="NCBI Taxonomy" id="2937417"/>
    <lineage>
        <taxon>Bacteria</taxon>
        <taxon>Pseudomonadati</taxon>
        <taxon>Bacteroidota</taxon>
        <taxon>Bacteroidia</taxon>
        <taxon>Bacteroidales</taxon>
        <taxon>Bacteroidaceae</taxon>
        <taxon>Bacteroides</taxon>
    </lineage>
</organism>
<comment type="caution">
    <text evidence="6">The sequence shown here is derived from an EMBL/GenBank/DDBJ whole genome shotgun (WGS) entry which is preliminary data.</text>
</comment>
<evidence type="ECO:0000256" key="3">
    <source>
        <dbReference type="PIRSR" id="PIRSR600917-52"/>
    </source>
</evidence>